<dbReference type="CDD" id="cd01295">
    <property type="entry name" value="AdeC"/>
    <property type="match status" value="1"/>
</dbReference>
<dbReference type="GO" id="GO:0006146">
    <property type="term" value="P:adenine catabolic process"/>
    <property type="evidence" value="ECO:0007669"/>
    <property type="project" value="InterPro"/>
</dbReference>
<evidence type="ECO:0000256" key="3">
    <source>
        <dbReference type="ARBA" id="ARBA00022801"/>
    </source>
</evidence>
<comment type="caution">
    <text evidence="9">The sequence shown here is derived from an EMBL/GenBank/DDBJ whole genome shotgun (WGS) entry which is preliminary data.</text>
</comment>
<dbReference type="InterPro" id="IPR006680">
    <property type="entry name" value="Amidohydro-rel"/>
</dbReference>
<name>F7PUB5_9MOLU</name>
<dbReference type="HAMAP" id="MF_01518">
    <property type="entry name" value="Adenine_deamin"/>
    <property type="match status" value="1"/>
</dbReference>
<reference evidence="9 10" key="2">
    <citation type="journal article" date="2013" name="PLoS ONE">
        <title>INDIGO - INtegrated Data Warehouse of MIcrobial GenOmes with Examples from the Red Sea Extremophiles.</title>
        <authorList>
            <person name="Alam I."/>
            <person name="Antunes A."/>
            <person name="Kamau A.A."/>
            <person name="Ba Alawi W."/>
            <person name="Kalkatawi M."/>
            <person name="Stingl U."/>
            <person name="Bajic V.B."/>
        </authorList>
    </citation>
    <scope>NUCLEOTIDE SEQUENCE [LARGE SCALE GENOMIC DNA]</scope>
    <source>
        <strain evidence="9 10">SSD-17B</strain>
    </source>
</reference>
<comment type="similarity">
    <text evidence="1 6">Belongs to the metallo-dependent hydrolases superfamily. Adenine deaminase family.</text>
</comment>
<keyword evidence="10" id="KW-1185">Reference proteome</keyword>
<dbReference type="NCBIfam" id="TIGR01178">
    <property type="entry name" value="ade"/>
    <property type="match status" value="1"/>
</dbReference>
<evidence type="ECO:0000313" key="10">
    <source>
        <dbReference type="Proteomes" id="UP000005707"/>
    </source>
</evidence>
<dbReference type="GO" id="GO:0000034">
    <property type="term" value="F:adenine deaminase activity"/>
    <property type="evidence" value="ECO:0007669"/>
    <property type="project" value="UniProtKB-UniRule"/>
</dbReference>
<reference evidence="9 10" key="1">
    <citation type="journal article" date="2011" name="J. Bacteriol.">
        <title>Genome sequence of Haloplasma contractile, an unusual contractile bacterium from a deep-sea anoxic brine lake.</title>
        <authorList>
            <person name="Antunes A."/>
            <person name="Alam I."/>
            <person name="El Dorry H."/>
            <person name="Siam R."/>
            <person name="Robertson A."/>
            <person name="Bajic V.B."/>
            <person name="Stingl U."/>
        </authorList>
    </citation>
    <scope>NUCLEOTIDE SEQUENCE [LARGE SCALE GENOMIC DNA]</scope>
    <source>
        <strain evidence="9 10">SSD-17B</strain>
    </source>
</reference>
<feature type="domain" description="Amidohydrolase-related" evidence="7">
    <location>
        <begin position="67"/>
        <end position="349"/>
    </location>
</feature>
<dbReference type="InterPro" id="IPR006679">
    <property type="entry name" value="Adenine_deam"/>
</dbReference>
<dbReference type="SUPFAM" id="SSF51338">
    <property type="entry name" value="Composite domain of metallo-dependent hydrolases"/>
    <property type="match status" value="1"/>
</dbReference>
<comment type="cofactor">
    <cofactor evidence="6">
        <name>Mn(2+)</name>
        <dbReference type="ChEBI" id="CHEBI:29035"/>
    </cofactor>
</comment>
<dbReference type="RefSeq" id="WP_008824434.1">
    <property type="nucleotide sequence ID" value="NZ_AFNU02000008.1"/>
</dbReference>
<evidence type="ECO:0000313" key="9">
    <source>
        <dbReference type="EMBL" id="ERJ11699.1"/>
    </source>
</evidence>
<dbReference type="InParanoid" id="F7PUB5"/>
<accession>F7PUB5</accession>
<dbReference type="EMBL" id="AFNU02000008">
    <property type="protein sequence ID" value="ERJ11699.1"/>
    <property type="molecule type" value="Genomic_DNA"/>
</dbReference>
<protein>
    <recommendedName>
        <fullName evidence="2 6">Adenine deaminase</fullName>
        <shortName evidence="6">Adenase</shortName>
        <shortName evidence="6">Adenine aminase</shortName>
        <ecNumber evidence="2 6">3.5.4.2</ecNumber>
    </recommendedName>
</protein>
<organism evidence="9 10">
    <name type="scientific">Haloplasma contractile SSD-17B</name>
    <dbReference type="NCBI Taxonomy" id="1033810"/>
    <lineage>
        <taxon>Bacteria</taxon>
        <taxon>Bacillati</taxon>
        <taxon>Mycoplasmatota</taxon>
        <taxon>Mollicutes</taxon>
        <taxon>Haloplasmatales</taxon>
        <taxon>Haloplasmataceae</taxon>
        <taxon>Haloplasma</taxon>
    </lineage>
</organism>
<dbReference type="SUPFAM" id="SSF51556">
    <property type="entry name" value="Metallo-dependent hydrolases"/>
    <property type="match status" value="1"/>
</dbReference>
<feature type="domain" description="Adenine deaminase C-terminal" evidence="8">
    <location>
        <begin position="408"/>
        <end position="576"/>
    </location>
</feature>
<dbReference type="eggNOG" id="COG1001">
    <property type="taxonomic scope" value="Bacteria"/>
</dbReference>
<evidence type="ECO:0000256" key="2">
    <source>
        <dbReference type="ARBA" id="ARBA00012782"/>
    </source>
</evidence>
<dbReference type="AlphaFoldDB" id="F7PUB5"/>
<dbReference type="Gene3D" id="2.30.40.10">
    <property type="entry name" value="Urease, subunit C, domain 1"/>
    <property type="match status" value="1"/>
</dbReference>
<dbReference type="OrthoDB" id="9775607at2"/>
<evidence type="ECO:0000256" key="5">
    <source>
        <dbReference type="ARBA" id="ARBA00047720"/>
    </source>
</evidence>
<dbReference type="FunCoup" id="F7PUB5">
    <property type="interactions" value="79"/>
</dbReference>
<evidence type="ECO:0000256" key="6">
    <source>
        <dbReference type="HAMAP-Rule" id="MF_01518"/>
    </source>
</evidence>
<sequence length="583" mass="64976">MITKNVLKELILVASKQMKPDLILRNGRIVDVFNLTIIRGDVAIHKGYFVGIGEYEGDHVIDIKGKYMCPSFIDSHVHVESSMVTPYEFIKVLLKNGVTSVVSDPHEIASVVGTVGLDYMLHETKNLPFDYHLMLPSSVMSTKFESSGAVLGVNDLAPYMNYDRVLGLGEEMYYKKVVNLDEDLLDKIILTLSHNKVVDGHAAGFNETAINTYLSAQITTDHETVSAKGAITRLDRGMYLQIRQGTGSKDLKSILPVINRSNLWRSMFCTDDKHLEDLVQNGSVNHSVKIAIHEGMPAIMAIGLATITASECYGLKNRGAIAPGYQADFLLLDDLEQLDITHVYKSGNLIVKHGELISYPRPKEHKAFKHYNKIINTFDMKEIDKRDLKLEIREDCRANIIEVIPNSLYTRWLIEEVKVMNGQFVPSVKEDHLKIAVINRYGKKEEIGVGIIKGFKIKEGAIGTSISHDAHNVLIVGTNDLDMIVAANKIKDMQGGLVAVNDGKVLESLPLRVAGLMSDQSYQEVYKELVNIQKIVRHELGFSGNFSAFLTLSFMSLPVIPEIKITTKGLVNVNEQKLIPICD</sequence>
<comment type="catalytic activity">
    <reaction evidence="5 6">
        <text>adenine + H2O + H(+) = hypoxanthine + NH4(+)</text>
        <dbReference type="Rhea" id="RHEA:23688"/>
        <dbReference type="ChEBI" id="CHEBI:15377"/>
        <dbReference type="ChEBI" id="CHEBI:15378"/>
        <dbReference type="ChEBI" id="CHEBI:16708"/>
        <dbReference type="ChEBI" id="CHEBI:17368"/>
        <dbReference type="ChEBI" id="CHEBI:28938"/>
        <dbReference type="EC" id="3.5.4.2"/>
    </reaction>
</comment>
<evidence type="ECO:0000259" key="8">
    <source>
        <dbReference type="Pfam" id="PF13382"/>
    </source>
</evidence>
<dbReference type="STRING" id="1033810.HLPCO_002182"/>
<evidence type="ECO:0000256" key="1">
    <source>
        <dbReference type="ARBA" id="ARBA00006773"/>
    </source>
</evidence>
<dbReference type="Proteomes" id="UP000005707">
    <property type="component" value="Unassembled WGS sequence"/>
</dbReference>
<dbReference type="InterPro" id="IPR026912">
    <property type="entry name" value="Adenine_deam_C"/>
</dbReference>
<evidence type="ECO:0000259" key="7">
    <source>
        <dbReference type="Pfam" id="PF01979"/>
    </source>
</evidence>
<proteinExistence type="inferred from homology"/>
<dbReference type="PANTHER" id="PTHR11113">
    <property type="entry name" value="N-ACETYLGLUCOSAMINE-6-PHOSPHATE DEACETYLASE"/>
    <property type="match status" value="1"/>
</dbReference>
<dbReference type="Gene3D" id="3.20.20.140">
    <property type="entry name" value="Metal-dependent hydrolases"/>
    <property type="match status" value="1"/>
</dbReference>
<evidence type="ECO:0000256" key="4">
    <source>
        <dbReference type="ARBA" id="ARBA00023211"/>
    </source>
</evidence>
<keyword evidence="4 6" id="KW-0464">Manganese</keyword>
<dbReference type="Pfam" id="PF01979">
    <property type="entry name" value="Amidohydro_1"/>
    <property type="match status" value="1"/>
</dbReference>
<gene>
    <name evidence="6 9" type="primary">ade</name>
    <name evidence="9" type="ORF">HLPCO_002182</name>
</gene>
<dbReference type="Pfam" id="PF13382">
    <property type="entry name" value="Adenine_deam_C"/>
    <property type="match status" value="1"/>
</dbReference>
<dbReference type="InterPro" id="IPR011059">
    <property type="entry name" value="Metal-dep_hydrolase_composite"/>
</dbReference>
<dbReference type="PANTHER" id="PTHR11113:SF2">
    <property type="entry name" value="ADENINE DEAMINASE"/>
    <property type="match status" value="1"/>
</dbReference>
<dbReference type="EC" id="3.5.4.2" evidence="2 6"/>
<dbReference type="InterPro" id="IPR032466">
    <property type="entry name" value="Metal_Hydrolase"/>
</dbReference>
<keyword evidence="3 6" id="KW-0378">Hydrolase</keyword>